<protein>
    <submittedName>
        <fullName evidence="1">Uncharacterized protein</fullName>
    </submittedName>
</protein>
<evidence type="ECO:0000313" key="1">
    <source>
        <dbReference type="EMBL" id="EJW72019.1"/>
    </source>
</evidence>
<gene>
    <name evidence="1" type="ORF">WUBG_17070</name>
</gene>
<organism evidence="1 2">
    <name type="scientific">Wuchereria bancrofti</name>
    <dbReference type="NCBI Taxonomy" id="6293"/>
    <lineage>
        <taxon>Eukaryota</taxon>
        <taxon>Metazoa</taxon>
        <taxon>Ecdysozoa</taxon>
        <taxon>Nematoda</taxon>
        <taxon>Chromadorea</taxon>
        <taxon>Rhabditida</taxon>
        <taxon>Spirurina</taxon>
        <taxon>Spiruromorpha</taxon>
        <taxon>Filarioidea</taxon>
        <taxon>Onchocercidae</taxon>
        <taxon>Wuchereria</taxon>
    </lineage>
</organism>
<evidence type="ECO:0000313" key="2">
    <source>
        <dbReference type="Proteomes" id="UP000004810"/>
    </source>
</evidence>
<reference evidence="2" key="1">
    <citation type="submission" date="2012-08" db="EMBL/GenBank/DDBJ databases">
        <title>The Genome Sequence of Wuchereria bancrofti.</title>
        <authorList>
            <person name="Nutman T.B."/>
            <person name="Fink D.L."/>
            <person name="Russ C."/>
            <person name="Young S."/>
            <person name="Zeng Q."/>
            <person name="Koehrsen M."/>
            <person name="Alvarado L."/>
            <person name="Berlin A."/>
            <person name="Chapman S.B."/>
            <person name="Chen Z."/>
            <person name="Freedman E."/>
            <person name="Gellesch M."/>
            <person name="Goldberg J."/>
            <person name="Griggs A."/>
            <person name="Gujja S."/>
            <person name="Heilman E.R."/>
            <person name="Heiman D."/>
            <person name="Hepburn T."/>
            <person name="Howarth C."/>
            <person name="Jen D."/>
            <person name="Larson L."/>
            <person name="Lewis B."/>
            <person name="Mehta T."/>
            <person name="Park D."/>
            <person name="Pearson M."/>
            <person name="Roberts A."/>
            <person name="Saif S."/>
            <person name="Shea T."/>
            <person name="Shenoy N."/>
            <person name="Sisk P."/>
            <person name="Stolte C."/>
            <person name="Sykes S."/>
            <person name="Walk T."/>
            <person name="White J."/>
            <person name="Yandava C."/>
            <person name="Haas B."/>
            <person name="Henn M.R."/>
            <person name="Nusbaum C."/>
            <person name="Birren B."/>
        </authorList>
    </citation>
    <scope>NUCLEOTIDE SEQUENCE [LARGE SCALE GENOMIC DNA]</scope>
    <source>
        <strain evidence="2">NA</strain>
    </source>
</reference>
<comment type="caution">
    <text evidence="1">The sequence shown here is derived from an EMBL/GenBank/DDBJ whole genome shotgun (WGS) entry which is preliminary data.</text>
</comment>
<dbReference type="AlphaFoldDB" id="J9E9H0"/>
<accession>J9E9H0</accession>
<sequence>ESDKSDAPDPDEEKVCCTWTQHHNTQLRLVSRKYNPVLIFSNAGVTRYRFWVENSLSLKSLSFISRHIPSSENITIDL</sequence>
<proteinExistence type="predicted"/>
<feature type="non-terminal residue" evidence="1">
    <location>
        <position position="1"/>
    </location>
</feature>
<name>J9E9H0_WUCBA</name>
<dbReference type="Proteomes" id="UP000004810">
    <property type="component" value="Unassembled WGS sequence"/>
</dbReference>
<dbReference type="EMBL" id="ADBV01017148">
    <property type="protein sequence ID" value="EJW72019.1"/>
    <property type="molecule type" value="Genomic_DNA"/>
</dbReference>